<evidence type="ECO:0000256" key="1">
    <source>
        <dbReference type="SAM" id="MobiDB-lite"/>
    </source>
</evidence>
<dbReference type="STRING" id="1211777.BN77_2855"/>
<organism evidence="2 3">
    <name type="scientific">Rhizobium mesoamericanum STM3625</name>
    <dbReference type="NCBI Taxonomy" id="1211777"/>
    <lineage>
        <taxon>Bacteria</taxon>
        <taxon>Pseudomonadati</taxon>
        <taxon>Pseudomonadota</taxon>
        <taxon>Alphaproteobacteria</taxon>
        <taxon>Hyphomicrobiales</taxon>
        <taxon>Rhizobiaceae</taxon>
        <taxon>Rhizobium/Agrobacterium group</taxon>
        <taxon>Rhizobium</taxon>
    </lineage>
</organism>
<keyword evidence="3" id="KW-1185">Reference proteome</keyword>
<dbReference type="Proteomes" id="UP000009319">
    <property type="component" value="Unassembled WGS sequence"/>
</dbReference>
<feature type="region of interest" description="Disordered" evidence="1">
    <location>
        <begin position="1"/>
        <end position="30"/>
    </location>
</feature>
<reference evidence="2 3" key="1">
    <citation type="journal article" date="2013" name="Genome Announc.">
        <title>Draft Genome Sequence of Rhizobium mesoamericanum STM3625, a Nitrogen-Fixing Symbiont of Mimosa pudica Isolated in French Guiana (South America).</title>
        <authorList>
            <person name="Moulin L."/>
            <person name="Mornico D."/>
            <person name="Melkonian R."/>
            <person name="Klonowska A."/>
        </authorList>
    </citation>
    <scope>NUCLEOTIDE SEQUENCE [LARGE SCALE GENOMIC DNA]</scope>
    <source>
        <strain evidence="2 3">STM3625</strain>
    </source>
</reference>
<name>K0PVW5_9HYPH</name>
<comment type="caution">
    <text evidence="2">The sequence shown here is derived from an EMBL/GenBank/DDBJ whole genome shotgun (WGS) entry which is preliminary data.</text>
</comment>
<sequence>MREETDSTARHMSWGRPFNRGRSNRHAPRERYNSAAGDLLRRSVLAALRSRCCCRS</sequence>
<accession>K0PVW5</accession>
<protein>
    <submittedName>
        <fullName evidence="2">Uncharacterized protein</fullName>
    </submittedName>
</protein>
<dbReference type="HOGENOM" id="CLU_3011213_0_0_5"/>
<gene>
    <name evidence="2" type="ORF">BN77_2855</name>
</gene>
<dbReference type="EMBL" id="CANI01000019">
    <property type="protein sequence ID" value="CCM75685.1"/>
    <property type="molecule type" value="Genomic_DNA"/>
</dbReference>
<dbReference type="AlphaFoldDB" id="K0PVW5"/>
<evidence type="ECO:0000313" key="2">
    <source>
        <dbReference type="EMBL" id="CCM75685.1"/>
    </source>
</evidence>
<evidence type="ECO:0000313" key="3">
    <source>
        <dbReference type="Proteomes" id="UP000009319"/>
    </source>
</evidence>
<proteinExistence type="predicted"/>